<protein>
    <recommendedName>
        <fullName evidence="5">Nitric oxide synthase-interacting protein zinc-finger domain-containing protein</fullName>
    </recommendedName>
</protein>
<dbReference type="SUPFAM" id="SSF57850">
    <property type="entry name" value="RING/U-box"/>
    <property type="match status" value="1"/>
</dbReference>
<accession>A0A7S0PN50</accession>
<evidence type="ECO:0000256" key="2">
    <source>
        <dbReference type="ARBA" id="ARBA00023242"/>
    </source>
</evidence>
<evidence type="ECO:0000259" key="5">
    <source>
        <dbReference type="Pfam" id="PF15906"/>
    </source>
</evidence>
<keyword evidence="2 3" id="KW-0539">Nucleus</keyword>
<dbReference type="GO" id="GO:0005634">
    <property type="term" value="C:nucleus"/>
    <property type="evidence" value="ECO:0007669"/>
    <property type="project" value="UniProtKB-SubCell"/>
</dbReference>
<evidence type="ECO:0000313" key="6">
    <source>
        <dbReference type="EMBL" id="CAD8586021.1"/>
    </source>
</evidence>
<dbReference type="InterPro" id="IPR031790">
    <property type="entry name" value="Znf-NOSIP"/>
</dbReference>
<gene>
    <name evidence="6" type="ORF">MSP1404_LOCUS5285</name>
</gene>
<feature type="coiled-coil region" evidence="4">
    <location>
        <begin position="72"/>
        <end position="120"/>
    </location>
</feature>
<dbReference type="AlphaFoldDB" id="A0A7S0PN50"/>
<comment type="similarity">
    <text evidence="3">Belongs to the NOSIP family.</text>
</comment>
<dbReference type="InterPro" id="IPR016818">
    <property type="entry name" value="NOSIP"/>
</dbReference>
<reference evidence="6" key="1">
    <citation type="submission" date="2021-01" db="EMBL/GenBank/DDBJ databases">
        <authorList>
            <person name="Corre E."/>
            <person name="Pelletier E."/>
            <person name="Niang G."/>
            <person name="Scheremetjew M."/>
            <person name="Finn R."/>
            <person name="Kale V."/>
            <person name="Holt S."/>
            <person name="Cochrane G."/>
            <person name="Meng A."/>
            <person name="Brown T."/>
            <person name="Cohen L."/>
        </authorList>
    </citation>
    <scope>NUCLEOTIDE SEQUENCE</scope>
    <source>
        <strain evidence="6">CCMP494</strain>
    </source>
</reference>
<evidence type="ECO:0000256" key="1">
    <source>
        <dbReference type="ARBA" id="ARBA00004123"/>
    </source>
</evidence>
<proteinExistence type="inferred from homology"/>
<dbReference type="EMBL" id="HBEV01006916">
    <property type="protein sequence ID" value="CAD8586021.1"/>
    <property type="molecule type" value="Transcribed_RNA"/>
</dbReference>
<comment type="subcellular location">
    <subcellularLocation>
        <location evidence="1 3">Nucleus</location>
    </subcellularLocation>
</comment>
<evidence type="ECO:0000256" key="3">
    <source>
        <dbReference type="PIRNR" id="PIRNR023577"/>
    </source>
</evidence>
<evidence type="ECO:0000256" key="4">
    <source>
        <dbReference type="SAM" id="Coils"/>
    </source>
</evidence>
<organism evidence="6">
    <name type="scientific">Micromonas pusilla</name>
    <name type="common">Picoplanktonic green alga</name>
    <name type="synonym">Chromulina pusilla</name>
    <dbReference type="NCBI Taxonomy" id="38833"/>
    <lineage>
        <taxon>Eukaryota</taxon>
        <taxon>Viridiplantae</taxon>
        <taxon>Chlorophyta</taxon>
        <taxon>Mamiellophyceae</taxon>
        <taxon>Mamiellales</taxon>
        <taxon>Mamiellaceae</taxon>
        <taxon>Micromonas</taxon>
    </lineage>
</organism>
<dbReference type="GO" id="GO:0061630">
    <property type="term" value="F:ubiquitin protein ligase activity"/>
    <property type="evidence" value="ECO:0007669"/>
    <property type="project" value="InterPro"/>
</dbReference>
<dbReference type="PANTHER" id="PTHR13063">
    <property type="entry name" value="ENOS INTERACTING PROTEIN"/>
    <property type="match status" value="1"/>
</dbReference>
<feature type="domain" description="Nitric oxide synthase-interacting protein zinc-finger" evidence="5">
    <location>
        <begin position="8"/>
        <end position="79"/>
    </location>
</feature>
<name>A0A7S0PN50_MICPS</name>
<dbReference type="CDD" id="cd16661">
    <property type="entry name" value="RING-Ubox1_NOSIP"/>
    <property type="match status" value="1"/>
</dbReference>
<dbReference type="PANTHER" id="PTHR13063:SF10">
    <property type="entry name" value="NITRIC OXIDE SYNTHASE-INTERACTING PROTEIN"/>
    <property type="match status" value="1"/>
</dbReference>
<keyword evidence="4" id="KW-0175">Coiled coil</keyword>
<dbReference type="PIRSF" id="PIRSF023577">
    <property type="entry name" value="ENOS_interacting"/>
    <property type="match status" value="1"/>
</dbReference>
<dbReference type="Pfam" id="PF15906">
    <property type="entry name" value="zf-NOSIP"/>
    <property type="match status" value="1"/>
</dbReference>
<sequence length="316" mass="34476">MGTGSRHSKNAGTMGSENLTYHEKKALGFGTVKERLGKETVKDFDACGLGLQHALDPVVTPEGVLYDREHILQCLLHQKKDIARKMKTWEAEQARDAEKASAEEEAKRLAELEKFELENKGGFVNYRASAGTSTATGTSDARIASSADVAATQDDKERMKTMKAFWLPSKTPTADRKAEKPDTDTKCPTTLKKLRLKDLLAVKWTKVRKGEEIGGARYMCPVTFKTFTNATKIVVLKPSGHAVSEEAWTKVVKDEGTYDGHRVKGVIRLQRGGSGFAGSGTQVESKTEFMLGAGSGLADGRGQNRGATSKFGLRFN</sequence>